<dbReference type="PANTHER" id="PTHR23253">
    <property type="entry name" value="EUKARYOTIC TRANSLATION INITIATION FACTOR 4 GAMMA"/>
    <property type="match status" value="1"/>
</dbReference>
<dbReference type="GO" id="GO:0003743">
    <property type="term" value="F:translation initiation factor activity"/>
    <property type="evidence" value="ECO:0007669"/>
    <property type="project" value="UniProtKB-KW"/>
</dbReference>
<reference evidence="9" key="1">
    <citation type="submission" date="2021-01" db="EMBL/GenBank/DDBJ databases">
        <authorList>
            <person name="Corre E."/>
            <person name="Pelletier E."/>
            <person name="Niang G."/>
            <person name="Scheremetjew M."/>
            <person name="Finn R."/>
            <person name="Kale V."/>
            <person name="Holt S."/>
            <person name="Cochrane G."/>
            <person name="Meng A."/>
            <person name="Brown T."/>
            <person name="Cohen L."/>
        </authorList>
    </citation>
    <scope>NUCLEOTIDE SEQUENCE</scope>
    <source>
        <strain evidence="9">SL-175</strain>
    </source>
</reference>
<dbReference type="Gene3D" id="1.25.40.180">
    <property type="match status" value="1"/>
</dbReference>
<dbReference type="SMART" id="SM00543">
    <property type="entry name" value="MIF4G"/>
    <property type="match status" value="1"/>
</dbReference>
<dbReference type="InterPro" id="IPR016024">
    <property type="entry name" value="ARM-type_fold"/>
</dbReference>
<evidence type="ECO:0000256" key="5">
    <source>
        <dbReference type="ARBA" id="ARBA00022553"/>
    </source>
</evidence>
<dbReference type="InterPro" id="IPR003890">
    <property type="entry name" value="MIF4G-like_typ-3"/>
</dbReference>
<evidence type="ECO:0000259" key="8">
    <source>
        <dbReference type="SMART" id="SM00543"/>
    </source>
</evidence>
<dbReference type="GO" id="GO:0003729">
    <property type="term" value="F:mRNA binding"/>
    <property type="evidence" value="ECO:0007669"/>
    <property type="project" value="TreeGrafter"/>
</dbReference>
<accession>A0A7S0SBK7</accession>
<evidence type="ECO:0000256" key="7">
    <source>
        <dbReference type="ARBA" id="ARBA00022917"/>
    </source>
</evidence>
<comment type="similarity">
    <text evidence="2">Belongs to the eukaryotic initiation factor 4G family.</text>
</comment>
<evidence type="ECO:0000256" key="1">
    <source>
        <dbReference type="ARBA" id="ARBA00004496"/>
    </source>
</evidence>
<dbReference type="FunFam" id="1.25.40.180:FF:000020">
    <property type="entry name" value="Eukaryotic translation initiation factor subunit"/>
    <property type="match status" value="1"/>
</dbReference>
<dbReference type="GO" id="GO:0010494">
    <property type="term" value="C:cytoplasmic stress granule"/>
    <property type="evidence" value="ECO:0007669"/>
    <property type="project" value="UniProtKB-ARBA"/>
</dbReference>
<keyword evidence="7" id="KW-0648">Protein biosynthesis</keyword>
<dbReference type="GO" id="GO:0016281">
    <property type="term" value="C:eukaryotic translation initiation factor 4F complex"/>
    <property type="evidence" value="ECO:0007669"/>
    <property type="project" value="TreeGrafter"/>
</dbReference>
<sequence length="305" mass="35225">MDKTKLDEEDKKQRAFKSILNKLTPENFEKLMELVLEEGINEAVTLIGLIAQIFDKALTEPTFAELYAMMCAALNDRFLADQVEFLDPNSLATGEAEPKKTTFKRVLLNKCQEEFEKGDGAIKAAEKEVIEEELDVDERCKVAQRAERMLVARRRMLGNIKFIGELYRKSMLTERIMHTCIMKLLGEHQIPDEEDVEALCKLLTTTGGQLDHMRAKEHMDAYFRRIDQLSKNMGISSRHRFMCQDIKEMRSKNWRVRRKEDGPKKIEDVHKDAAREAQNQAQGPPRGGGLVLMLNDQMYHHHNNC</sequence>
<evidence type="ECO:0000313" key="9">
    <source>
        <dbReference type="EMBL" id="CAD8701306.1"/>
    </source>
</evidence>
<proteinExistence type="inferred from homology"/>
<protein>
    <recommendedName>
        <fullName evidence="8">MIF4G domain-containing protein</fullName>
    </recommendedName>
</protein>
<evidence type="ECO:0000256" key="2">
    <source>
        <dbReference type="ARBA" id="ARBA00005775"/>
    </source>
</evidence>
<dbReference type="PANTHER" id="PTHR23253:SF9">
    <property type="entry name" value="EUKARYOTIC TRANSLATION INITIATION FACTOR 4 GAMMA 2"/>
    <property type="match status" value="1"/>
</dbReference>
<dbReference type="AlphaFoldDB" id="A0A7S0SBK7"/>
<dbReference type="EMBL" id="HBFC01007090">
    <property type="protein sequence ID" value="CAD8701306.1"/>
    <property type="molecule type" value="Transcribed_RNA"/>
</dbReference>
<name>A0A7S0SBK7_9CHLO</name>
<dbReference type="SUPFAM" id="SSF48371">
    <property type="entry name" value="ARM repeat"/>
    <property type="match status" value="1"/>
</dbReference>
<comment type="subcellular location">
    <subcellularLocation>
        <location evidence="1">Cytoplasm</location>
    </subcellularLocation>
</comment>
<keyword evidence="3" id="KW-0963">Cytoplasm</keyword>
<evidence type="ECO:0000256" key="3">
    <source>
        <dbReference type="ARBA" id="ARBA00022490"/>
    </source>
</evidence>
<dbReference type="Pfam" id="PF02854">
    <property type="entry name" value="MIF4G"/>
    <property type="match status" value="1"/>
</dbReference>
<keyword evidence="4" id="KW-0396">Initiation factor</keyword>
<keyword evidence="5" id="KW-0597">Phosphoprotein</keyword>
<keyword evidence="6" id="KW-0694">RNA-binding</keyword>
<gene>
    <name evidence="9" type="ORF">MANT1106_LOCUS3988</name>
</gene>
<feature type="domain" description="MIF4G" evidence="8">
    <location>
        <begin position="13"/>
        <end position="253"/>
    </location>
</feature>
<evidence type="ECO:0000256" key="6">
    <source>
        <dbReference type="ARBA" id="ARBA00022884"/>
    </source>
</evidence>
<evidence type="ECO:0000256" key="4">
    <source>
        <dbReference type="ARBA" id="ARBA00022540"/>
    </source>
</evidence>
<organism evidence="9">
    <name type="scientific">Mantoniella antarctica</name>
    <dbReference type="NCBI Taxonomy" id="81844"/>
    <lineage>
        <taxon>Eukaryota</taxon>
        <taxon>Viridiplantae</taxon>
        <taxon>Chlorophyta</taxon>
        <taxon>Mamiellophyceae</taxon>
        <taxon>Mamiellales</taxon>
        <taxon>Mamiellaceae</taxon>
        <taxon>Mantoniella</taxon>
    </lineage>
</organism>